<evidence type="ECO:0000313" key="2">
    <source>
        <dbReference type="EMBL" id="KAG0020655.1"/>
    </source>
</evidence>
<dbReference type="Proteomes" id="UP000703661">
    <property type="component" value="Unassembled WGS sequence"/>
</dbReference>
<dbReference type="AlphaFoldDB" id="A0A9P6T2S3"/>
<evidence type="ECO:0000256" key="1">
    <source>
        <dbReference type="SAM" id="MobiDB-lite"/>
    </source>
</evidence>
<gene>
    <name evidence="2" type="ORF">BGZ80_003844</name>
</gene>
<evidence type="ECO:0000313" key="3">
    <source>
        <dbReference type="Proteomes" id="UP000703661"/>
    </source>
</evidence>
<sequence length="667" mass="76602">MDGISEPPVPHGPPRPPGPHGLPEPSRPPPPFEPSTHELGTGEYMEKTCTRLDSNFEFESPPDFTKIGLESWTDCRSVQALDGWKVEHCTAPGSTWPGLIPNTHRGHLESFLPRAKRRQPGQQYAYTRAPETPFPSAASHEVKTAHPTQCNPSGYFKIQRINTPSTSYTLGSDNENPELRCRNNPDRPIALNETTKLYIEDFAGPDVFHVRLSGPEQYLADQQINLGNCTYAVPYVLSRPGRFWVSKIDHTYEDFQSINENFDKAFVPKFIGFNILPSVPPKPGQPATGSSNETIKAWNDYKKAASEVYSFNVCERCPEFLQPSSQTKCEHLPACSITSTEGSREYGVFTGLKSIEHFEDLDTQSYEWVASRPRCNHYPRLITFQSLETYRKNLENVKPIENPVYGSPPSWPDMQEFAKLHEETMNCMSRNRSIFLTGDSHIRQLFMDFVYRLQGAPSDFVGFEGWGTHTADIQAVKMRQDFDQWFQVIEKRIQYMLGDTSIPRTEGDEIDLMEKYDTVILDHGAWRACGFEIGPLWTSDQFAAFMPKFFWGLAEIRQKRRERYKKTGEGFSDFRVIWMGQVPWPDTRLTPDMRTNPRLKYWDFLINEEIDRINEHYKEQGGMIDRLNVFPKILPFRQLSPDSAHHVDKRLVDAIAQVLIHKLELCN</sequence>
<keyword evidence="3" id="KW-1185">Reference proteome</keyword>
<feature type="region of interest" description="Disordered" evidence="1">
    <location>
        <begin position="1"/>
        <end position="43"/>
    </location>
</feature>
<protein>
    <submittedName>
        <fullName evidence="2">Uncharacterized protein</fullName>
    </submittedName>
</protein>
<accession>A0A9P6T2S3</accession>
<proteinExistence type="predicted"/>
<feature type="compositionally biased region" description="Pro residues" evidence="1">
    <location>
        <begin position="7"/>
        <end position="33"/>
    </location>
</feature>
<organism evidence="2 3">
    <name type="scientific">Entomortierella chlamydospora</name>
    <dbReference type="NCBI Taxonomy" id="101097"/>
    <lineage>
        <taxon>Eukaryota</taxon>
        <taxon>Fungi</taxon>
        <taxon>Fungi incertae sedis</taxon>
        <taxon>Mucoromycota</taxon>
        <taxon>Mortierellomycotina</taxon>
        <taxon>Mortierellomycetes</taxon>
        <taxon>Mortierellales</taxon>
        <taxon>Mortierellaceae</taxon>
        <taxon>Entomortierella</taxon>
    </lineage>
</organism>
<name>A0A9P6T2S3_9FUNG</name>
<reference evidence="2" key="1">
    <citation type="journal article" date="2020" name="Fungal Divers.">
        <title>Resolving the Mortierellaceae phylogeny through synthesis of multi-gene phylogenetics and phylogenomics.</title>
        <authorList>
            <person name="Vandepol N."/>
            <person name="Liber J."/>
            <person name="Desiro A."/>
            <person name="Na H."/>
            <person name="Kennedy M."/>
            <person name="Barry K."/>
            <person name="Grigoriev I.V."/>
            <person name="Miller A.N."/>
            <person name="O'Donnell K."/>
            <person name="Stajich J.E."/>
            <person name="Bonito G."/>
        </authorList>
    </citation>
    <scope>NUCLEOTIDE SEQUENCE</scope>
    <source>
        <strain evidence="2">NRRL 2769</strain>
    </source>
</reference>
<comment type="caution">
    <text evidence="2">The sequence shown here is derived from an EMBL/GenBank/DDBJ whole genome shotgun (WGS) entry which is preliminary data.</text>
</comment>
<dbReference type="EMBL" id="JAAAID010000204">
    <property type="protein sequence ID" value="KAG0020655.1"/>
    <property type="molecule type" value="Genomic_DNA"/>
</dbReference>